<proteinExistence type="predicted"/>
<evidence type="ECO:0000313" key="3">
    <source>
        <dbReference type="EMBL" id="KAK7397688.1"/>
    </source>
</evidence>
<reference evidence="3 4" key="1">
    <citation type="journal article" date="2025" name="Microbiol. Resour. Announc.">
        <title>Draft genome sequences for Neonectria magnoliae and Neonectria punicea, canker pathogens of Liriodendron tulipifera and Acer saccharum in West Virginia.</title>
        <authorList>
            <person name="Petronek H.M."/>
            <person name="Kasson M.T."/>
            <person name="Metheny A.M."/>
            <person name="Stauder C.M."/>
            <person name="Lovett B."/>
            <person name="Lynch S.C."/>
            <person name="Garnas J.R."/>
            <person name="Kasson L.R."/>
            <person name="Stajich J.E."/>
        </authorList>
    </citation>
    <scope>NUCLEOTIDE SEQUENCE [LARGE SCALE GENOMIC DNA]</scope>
    <source>
        <strain evidence="3 4">NRRL 64653</strain>
    </source>
</reference>
<comment type="caution">
    <text evidence="3">The sequence shown here is derived from an EMBL/GenBank/DDBJ whole genome shotgun (WGS) entry which is preliminary data.</text>
</comment>
<feature type="region of interest" description="Disordered" evidence="1">
    <location>
        <begin position="181"/>
        <end position="214"/>
    </location>
</feature>
<sequence length="650" mass="72096">MVCLANFVALAGFFASVSATQADIGWAVEVATSEVTFNTDNVGGEERLFIDAPIIIHRLQARADTATLNVYTSPYLSQNETNSQAQSPGRALVYTTTTQPPLSSKEFVQSVSFNVSAAPWQDLFLIVDINDGQSILYTVQRTGAVITYNATLNQWTAWNTGTYAAKVNSAIIQRLKRFIPGGQDETAPEDSGERAGGYQRVDRVVPKDGSSSTTVPIVEQTTTIPAYEPSVTSPTIPGCSCDPVTVYRTVTVYPESSTPPPPDDKKKHETRDDRDILPAFVNARVTFVDREFKERPVRLLRVTAHADVYDGDSKIGTWQSIETLNENGEALFQFSISPGQRVVAHTLYTELRGDYYIVGTRNSSSDDFQVTRVQLDLSVNPWMVKAGETVSTTNSHGFDEYTKGLWVADTYHTLADFFSTRVATEPGEMEKVNVWYPSAQAGTFFSVGDKVPYINLPAIEAQNPAVMAHEYGHFAHYLARSKESFNGGGAHSFCFNAGVKNETSFSEGYATALGLMAIDNTHLTGGDYMVYTDRGIDGVYSRSMEDFSCLEKNMNNQEGRIGAALIDLVDRQLETFQPERDDLGLMGSGFDPQLLNWCFTPRLIFWRAVYDNPATMLEYWRQLQAILTGRSEDIAWAILQYNYADFPRDP</sequence>
<dbReference type="Proteomes" id="UP001498476">
    <property type="component" value="Unassembled WGS sequence"/>
</dbReference>
<feature type="chain" id="PRO_5046694489" evidence="2">
    <location>
        <begin position="20"/>
        <end position="650"/>
    </location>
</feature>
<feature type="compositionally biased region" description="Basic and acidic residues" evidence="1">
    <location>
        <begin position="262"/>
        <end position="272"/>
    </location>
</feature>
<keyword evidence="4" id="KW-1185">Reference proteome</keyword>
<dbReference type="EMBL" id="JAZAVJ010000450">
    <property type="protein sequence ID" value="KAK7397688.1"/>
    <property type="molecule type" value="Genomic_DNA"/>
</dbReference>
<keyword evidence="2" id="KW-0732">Signal</keyword>
<evidence type="ECO:0000313" key="4">
    <source>
        <dbReference type="Proteomes" id="UP001498476"/>
    </source>
</evidence>
<protein>
    <submittedName>
        <fullName evidence="3">Uncharacterized protein</fullName>
    </submittedName>
</protein>
<organism evidence="3 4">
    <name type="scientific">Neonectria punicea</name>
    <dbReference type="NCBI Taxonomy" id="979145"/>
    <lineage>
        <taxon>Eukaryota</taxon>
        <taxon>Fungi</taxon>
        <taxon>Dikarya</taxon>
        <taxon>Ascomycota</taxon>
        <taxon>Pezizomycotina</taxon>
        <taxon>Sordariomycetes</taxon>
        <taxon>Hypocreomycetidae</taxon>
        <taxon>Hypocreales</taxon>
        <taxon>Nectriaceae</taxon>
        <taxon>Neonectria</taxon>
    </lineage>
</organism>
<accession>A0ABR1GHF7</accession>
<feature type="signal peptide" evidence="2">
    <location>
        <begin position="1"/>
        <end position="19"/>
    </location>
</feature>
<feature type="region of interest" description="Disordered" evidence="1">
    <location>
        <begin position="253"/>
        <end position="272"/>
    </location>
</feature>
<name>A0ABR1GHF7_9HYPO</name>
<gene>
    <name evidence="3" type="ORF">QQX98_012939</name>
</gene>
<evidence type="ECO:0000256" key="1">
    <source>
        <dbReference type="SAM" id="MobiDB-lite"/>
    </source>
</evidence>
<evidence type="ECO:0000256" key="2">
    <source>
        <dbReference type="SAM" id="SignalP"/>
    </source>
</evidence>